<sequence>IQQLTMPQRLPSNRRQSAPRSPSSRRSQHNLSLRRRSASKTTNRRRSNKSISYADERGGVLATVADENTESHYTQALSEKSKLTRKVRRRSSTPVRETRKHVKNSSLRTGKRRPASRKSRQTKSEGLKRDSHGRLRDKRGRFVSEAARG</sequence>
<evidence type="ECO:0000313" key="2">
    <source>
        <dbReference type="EMBL" id="CAR63712.1"/>
    </source>
</evidence>
<feature type="compositionally biased region" description="Basic residues" evidence="1">
    <location>
        <begin position="26"/>
        <end position="48"/>
    </location>
</feature>
<feature type="compositionally biased region" description="Basic and acidic residues" evidence="1">
    <location>
        <begin position="122"/>
        <end position="134"/>
    </location>
</feature>
<feature type="compositionally biased region" description="Low complexity" evidence="1">
    <location>
        <begin position="11"/>
        <end position="25"/>
    </location>
</feature>
<reference evidence="2" key="2">
    <citation type="journal article" date="2009" name="BMC Mol. Biol.">
        <title>Preliminary molecular characterization of the human pathogen Angiostrongylus cantonensis.</title>
        <authorList>
            <person name="He H."/>
            <person name="Cheng M."/>
            <person name="Yang X."/>
            <person name="Meng J."/>
            <person name="He A."/>
            <person name="Zheng X."/>
            <person name="Li Z."/>
            <person name="Guo P."/>
            <person name="Pan Z."/>
            <person name="Zhan X."/>
        </authorList>
    </citation>
    <scope>NUCLEOTIDE SEQUENCE</scope>
</reference>
<protein>
    <submittedName>
        <fullName evidence="2">Uncharacterized protein</fullName>
    </submittedName>
</protein>
<feature type="non-terminal residue" evidence="2">
    <location>
        <position position="1"/>
    </location>
</feature>
<evidence type="ECO:0000256" key="1">
    <source>
        <dbReference type="SAM" id="MobiDB-lite"/>
    </source>
</evidence>
<feature type="compositionally biased region" description="Basic residues" evidence="1">
    <location>
        <begin position="98"/>
        <end position="121"/>
    </location>
</feature>
<organism evidence="2">
    <name type="scientific">Angiostrongylus cantonensis</name>
    <name type="common">Rat lungworm</name>
    <dbReference type="NCBI Taxonomy" id="6313"/>
    <lineage>
        <taxon>Eukaryota</taxon>
        <taxon>Metazoa</taxon>
        <taxon>Ecdysozoa</taxon>
        <taxon>Nematoda</taxon>
        <taxon>Chromadorea</taxon>
        <taxon>Rhabditida</taxon>
        <taxon>Rhabditina</taxon>
        <taxon>Rhabditomorpha</taxon>
        <taxon>Strongyloidea</taxon>
        <taxon>Metastrongylidae</taxon>
        <taxon>Angiostrongylus</taxon>
    </lineage>
</organism>
<feature type="region of interest" description="Disordered" evidence="1">
    <location>
        <begin position="1"/>
        <end position="149"/>
    </location>
</feature>
<dbReference type="AlphaFoldDB" id="C7TNW9"/>
<name>C7TNW9_ANGCA</name>
<reference evidence="2" key="1">
    <citation type="submission" date="2008-08" db="EMBL/GenBank/DDBJ databases">
        <authorList>
            <person name="Zhan X.M."/>
        </authorList>
    </citation>
    <scope>NUCLEOTIDE SEQUENCE</scope>
</reference>
<accession>C7TNW9</accession>
<proteinExistence type="evidence at transcript level"/>
<dbReference type="EMBL" id="FM207851">
    <property type="protein sequence ID" value="CAR63712.1"/>
    <property type="molecule type" value="mRNA"/>
</dbReference>